<dbReference type="InterPro" id="IPR000772">
    <property type="entry name" value="Ricin_B_lectin"/>
</dbReference>
<evidence type="ECO:0000256" key="3">
    <source>
        <dbReference type="SAM" id="SignalP"/>
    </source>
</evidence>
<dbReference type="Proteomes" id="UP000755585">
    <property type="component" value="Unassembled WGS sequence"/>
</dbReference>
<evidence type="ECO:0000256" key="2">
    <source>
        <dbReference type="SAM" id="MobiDB-lite"/>
    </source>
</evidence>
<keyword evidence="1 3" id="KW-0732">Signal</keyword>
<feature type="domain" description="Ricin B lectin" evidence="4">
    <location>
        <begin position="999"/>
        <end position="1148"/>
    </location>
</feature>
<feature type="signal peptide" evidence="3">
    <location>
        <begin position="1"/>
        <end position="29"/>
    </location>
</feature>
<dbReference type="Pfam" id="PF14200">
    <property type="entry name" value="RicinB_lectin_2"/>
    <property type="match status" value="1"/>
</dbReference>
<dbReference type="SUPFAM" id="SSF69318">
    <property type="entry name" value="Integrin alpha N-terminal domain"/>
    <property type="match status" value="1"/>
</dbReference>
<evidence type="ECO:0000259" key="4">
    <source>
        <dbReference type="SMART" id="SM00458"/>
    </source>
</evidence>
<dbReference type="InterPro" id="IPR035992">
    <property type="entry name" value="Ricin_B-like_lectins"/>
</dbReference>
<keyword evidence="6" id="KW-1185">Reference proteome</keyword>
<evidence type="ECO:0000256" key="1">
    <source>
        <dbReference type="ARBA" id="ARBA00022729"/>
    </source>
</evidence>
<feature type="region of interest" description="Disordered" evidence="2">
    <location>
        <begin position="23"/>
        <end position="48"/>
    </location>
</feature>
<dbReference type="InterPro" id="IPR013517">
    <property type="entry name" value="FG-GAP"/>
</dbReference>
<dbReference type="InterPro" id="IPR028994">
    <property type="entry name" value="Integrin_alpha_N"/>
</dbReference>
<feature type="domain" description="Ricin B lectin" evidence="4">
    <location>
        <begin position="1159"/>
        <end position="1297"/>
    </location>
</feature>
<dbReference type="SUPFAM" id="SSF50370">
    <property type="entry name" value="Ricin B-like lectins"/>
    <property type="match status" value="2"/>
</dbReference>
<dbReference type="Gene3D" id="2.80.10.50">
    <property type="match status" value="2"/>
</dbReference>
<dbReference type="Gene3D" id="2.40.128.340">
    <property type="match status" value="3"/>
</dbReference>
<protein>
    <recommendedName>
        <fullName evidence="4">Ricin B lectin domain-containing protein</fullName>
    </recommendedName>
</protein>
<name>A0ABS4UPK3_9ACTN</name>
<sequence>MRAFRITQVLAVLAAAAPLVLTQSPPSVATPPARTPDSPSAQARRTGERVELPQLRTASRQVFVNPDGTHTLVQHATPTVDSTLSVGADGLVHPASNAKGLAFSGGGTGDRLVSLGSFRMGWAGVLPKPALHGDTATYAEVLPGVDLRLRAEPTGFSKALVVKNRAAASNPALRELRFKISGLTFTSRPDGTTLGADRRGHVVLAATQPLMWDSASEPITVKASSTLQDGVLTVRPDRAMLTSAATRYPVTIDPSWSDPADDLWTHVDQLHPEQDYWAYDRAEGAKVGQAWGAYTDTYRSAFQLGTTGIAGARVIDARFTIVLDHSPTGSPTPTDLYQTTPISRANQVTWNNLGWPQYLATASGNAWTGHQPDMTMGFSSAALTALLQGVADRRESSISLGLRAPDETNEAQWKRFHGETATIVVTYNNPPRAPLKVNFDSPKSCGTATAPIPVNDPTPTFSAVGSDPDGDNLVNRLEIHRVADDSTVYQQDTAITGNGAAFTWAPVPAGTLAEGTPYYYVARSNDQVAGDGVEFGPASPPCYFTLDATSPGVPSLSSTDFPDGLPGRPAREVGIVKLSPAAGDTDVTEYRYGFSQDRILLTVKAKPDGTADLPVSVPATSRKLFVRAVDRAGNPSLDQYGQPAYASWTMLAKSNGTAPRIRGDVNGDGAADVVMVLDQGNGRTGVWNVDSLNGAFATGTMSWDSGINGGFALSRSLPVQGDFNNDGRTDVAFFRDEPGRRPALYPMYSDGNRYDPPPTPVWKAPAADWTIASAHVTSGDVNGDKISDIVVQLNTGNGTWRVLVFPGGNLSAPVQWLQTTTAGGEWASTQPVVADVNGDGKADLAVIRKVSGCRTVIDVYPSSGTAFGSATPAYDGDYCADKGHPVVGDVDGDGKDDIVSIYDTGSGTALKVFHSSGTAYTLSDWWTGAGWDPLRTSLQVGDFNKDGKDDAALVTALDGGGRQVSRLPSNGTAFGTPVPDWKETAVGAGTGPKYDIEPRTYELVSRNSGKCMEVAGASQTDPAVVQQWDCFGGLHQRFRVVPVAGTEQYQLEMVHVNGASLDGTPRCVDVGNQSTADDAPLVQWKCAGTGNQQVLLDYVEGSSYDTVVRLRFAHSGKCAAVQNAGTANGNAVIQRTCAAVPEQQWILRAALNSTQLDGRYKVGALRQPSDKDYVLDMKDCTPASGVRTWDWIPASQCQRWQFKPLGDDIYQIVDPSTNTALQVLGCSRQAAAQVIVLQADQSECQRWRVEPAIDGTWTIQQADTGFTLDVPGCVDTKADHLIVWNYWNGPCQRWKLTKT</sequence>
<comment type="caution">
    <text evidence="5">The sequence shown here is derived from an EMBL/GenBank/DDBJ whole genome shotgun (WGS) entry which is preliminary data.</text>
</comment>
<dbReference type="Pfam" id="PF13517">
    <property type="entry name" value="FG-GAP_3"/>
    <property type="match status" value="2"/>
</dbReference>
<accession>A0ABS4UPK3</accession>
<dbReference type="SMART" id="SM00458">
    <property type="entry name" value="RICIN"/>
    <property type="match status" value="2"/>
</dbReference>
<dbReference type="InterPro" id="IPR018247">
    <property type="entry name" value="EF_Hand_1_Ca_BS"/>
</dbReference>
<proteinExistence type="predicted"/>
<dbReference type="EMBL" id="JAGINT010000002">
    <property type="protein sequence ID" value="MBP2353572.1"/>
    <property type="molecule type" value="Genomic_DNA"/>
</dbReference>
<evidence type="ECO:0000313" key="6">
    <source>
        <dbReference type="Proteomes" id="UP000755585"/>
    </source>
</evidence>
<dbReference type="Pfam" id="PF00652">
    <property type="entry name" value="Ricin_B_lectin"/>
    <property type="match status" value="1"/>
</dbReference>
<dbReference type="RefSeq" id="WP_209696515.1">
    <property type="nucleotide sequence ID" value="NZ_BAAAVU010000001.1"/>
</dbReference>
<dbReference type="CDD" id="cd00161">
    <property type="entry name" value="beta-trefoil_Ricin-like"/>
    <property type="match status" value="2"/>
</dbReference>
<feature type="chain" id="PRO_5045638936" description="Ricin B lectin domain-containing protein" evidence="3">
    <location>
        <begin position="30"/>
        <end position="1299"/>
    </location>
</feature>
<organism evidence="5 6">
    <name type="scientific">Kribbella aluminosa</name>
    <dbReference type="NCBI Taxonomy" id="416017"/>
    <lineage>
        <taxon>Bacteria</taxon>
        <taxon>Bacillati</taxon>
        <taxon>Actinomycetota</taxon>
        <taxon>Actinomycetes</taxon>
        <taxon>Propionibacteriales</taxon>
        <taxon>Kribbellaceae</taxon>
        <taxon>Kribbella</taxon>
    </lineage>
</organism>
<gene>
    <name evidence="5" type="ORF">JOF29_004682</name>
</gene>
<evidence type="ECO:0000313" key="5">
    <source>
        <dbReference type="EMBL" id="MBP2353572.1"/>
    </source>
</evidence>
<dbReference type="PROSITE" id="PS00018">
    <property type="entry name" value="EF_HAND_1"/>
    <property type="match status" value="1"/>
</dbReference>
<reference evidence="5 6" key="1">
    <citation type="submission" date="2021-03" db="EMBL/GenBank/DDBJ databases">
        <title>Sequencing the genomes of 1000 actinobacteria strains.</title>
        <authorList>
            <person name="Klenk H.-P."/>
        </authorList>
    </citation>
    <scope>NUCLEOTIDE SEQUENCE [LARGE SCALE GENOMIC DNA]</scope>
    <source>
        <strain evidence="5 6">DSM 18824</strain>
    </source>
</reference>
<dbReference type="PROSITE" id="PS50231">
    <property type="entry name" value="RICIN_B_LECTIN"/>
    <property type="match status" value="2"/>
</dbReference>